<evidence type="ECO:0000313" key="2">
    <source>
        <dbReference type="EMBL" id="KDR84914.1"/>
    </source>
</evidence>
<reference evidence="3" key="1">
    <citation type="journal article" date="2014" name="Proc. Natl. Acad. Sci. U.S.A.">
        <title>Extensive sampling of basidiomycete genomes demonstrates inadequacy of the white-rot/brown-rot paradigm for wood decay fungi.</title>
        <authorList>
            <person name="Riley R."/>
            <person name="Salamov A.A."/>
            <person name="Brown D.W."/>
            <person name="Nagy L.G."/>
            <person name="Floudas D."/>
            <person name="Held B.W."/>
            <person name="Levasseur A."/>
            <person name="Lombard V."/>
            <person name="Morin E."/>
            <person name="Otillar R."/>
            <person name="Lindquist E.A."/>
            <person name="Sun H."/>
            <person name="LaButti K.M."/>
            <person name="Schmutz J."/>
            <person name="Jabbour D."/>
            <person name="Luo H."/>
            <person name="Baker S.E."/>
            <person name="Pisabarro A.G."/>
            <person name="Walton J.D."/>
            <person name="Blanchette R.A."/>
            <person name="Henrissat B."/>
            <person name="Martin F."/>
            <person name="Cullen D."/>
            <person name="Hibbett D.S."/>
            <person name="Grigoriev I.V."/>
        </authorList>
    </citation>
    <scope>NUCLEOTIDE SEQUENCE [LARGE SCALE GENOMIC DNA]</scope>
    <source>
        <strain evidence="3">CBS 339.88</strain>
    </source>
</reference>
<feature type="compositionally biased region" description="Basic and acidic residues" evidence="1">
    <location>
        <begin position="73"/>
        <end position="86"/>
    </location>
</feature>
<dbReference type="Proteomes" id="UP000027222">
    <property type="component" value="Unassembled WGS sequence"/>
</dbReference>
<proteinExistence type="predicted"/>
<gene>
    <name evidence="2" type="ORF">GALMADRAFT_149447</name>
</gene>
<sequence>MVKIGPKLPPPTRRQLDKLEKELKRAAQRVDGFNPNQLGEPREHLKLLLLKSKRARSKRPEIIAFSHSRRKWDKNQKRAQDRKLAKDVGQNRIAERSGRSVCSPNSDLPVGQDSQDDVDSMSQTMPVAFPGATTTHRSASSGGSPEVFVSPPESPMLDSFGGSTLLAEEVFPSPLTLGHAFQHKPEEVLVLAPLVFVPSTPCLDIGINSTDSFWNGKVLSTLSSRTLSTLKLEKEDDDQITPKMKTPVVIHPLRSLAAVQPSLPSQAPPGVSRGPFVRRSLVLVNSVAASARLSFRQENRLSKSFIFSKPLDFTEYPGKSGLKRSFLHGSASPQVNQSSAEASKNGSCTNRSTQIGFSAAAYPYSMRRPDFNEPGVNFTGPPNFLAASLSSGSKLSTLPSTVLLSGLPRTTRLEISDGLYSVQSRISGLLESATPLTPHHLGLGDVSDWDEDLVARSEGDSGSKSDTDKPVWWQDQNDLEADYGDMDVDDLFHNLAKPQRQSLVIYPDNSRLQNQQKSSMINSNLHLRPHKPSPSEAPDCHNFSSNNAKSHGIKPTDIEAASFVGGVDIPPPLVPSFANAPVAAAVITLAPAAQIFQGDSIHIAGRGFRNVQVHKANEMAKDKDRLKKNPEIRNLDLGSHTQAYSPPDNQSVNVASWSYPDTPLAPQRGIIPPVSTPASRSPLIFAMALPSPPWSRTPLLPIHVVRAPKADGSESSGFVSGVEMGY</sequence>
<keyword evidence="3" id="KW-1185">Reference proteome</keyword>
<protein>
    <submittedName>
        <fullName evidence="2">Uncharacterized protein</fullName>
    </submittedName>
</protein>
<name>A0A067TY40_GALM3</name>
<dbReference type="EMBL" id="KL142367">
    <property type="protein sequence ID" value="KDR84914.1"/>
    <property type="molecule type" value="Genomic_DNA"/>
</dbReference>
<evidence type="ECO:0000256" key="1">
    <source>
        <dbReference type="SAM" id="MobiDB-lite"/>
    </source>
</evidence>
<organism evidence="2 3">
    <name type="scientific">Galerina marginata (strain CBS 339.88)</name>
    <dbReference type="NCBI Taxonomy" id="685588"/>
    <lineage>
        <taxon>Eukaryota</taxon>
        <taxon>Fungi</taxon>
        <taxon>Dikarya</taxon>
        <taxon>Basidiomycota</taxon>
        <taxon>Agaricomycotina</taxon>
        <taxon>Agaricomycetes</taxon>
        <taxon>Agaricomycetidae</taxon>
        <taxon>Agaricales</taxon>
        <taxon>Agaricineae</taxon>
        <taxon>Strophariaceae</taxon>
        <taxon>Galerina</taxon>
    </lineage>
</organism>
<feature type="compositionally biased region" description="Polar residues" evidence="1">
    <location>
        <begin position="331"/>
        <end position="349"/>
    </location>
</feature>
<accession>A0A067TY40</accession>
<feature type="region of interest" description="Disordered" evidence="1">
    <location>
        <begin position="68"/>
        <end position="120"/>
    </location>
</feature>
<dbReference type="AlphaFoldDB" id="A0A067TY40"/>
<evidence type="ECO:0000313" key="3">
    <source>
        <dbReference type="Proteomes" id="UP000027222"/>
    </source>
</evidence>
<dbReference type="HOGENOM" id="CLU_381315_0_0_1"/>
<feature type="region of interest" description="Disordered" evidence="1">
    <location>
        <begin position="325"/>
        <end position="349"/>
    </location>
</feature>
<dbReference type="OrthoDB" id="3071540at2759"/>